<accession>A0A2M3ZMV3</accession>
<evidence type="ECO:0000256" key="1">
    <source>
        <dbReference type="SAM" id="SignalP"/>
    </source>
</evidence>
<reference evidence="2" key="1">
    <citation type="submission" date="2018-01" db="EMBL/GenBank/DDBJ databases">
        <title>An insight into the sialome of Amazonian anophelines.</title>
        <authorList>
            <person name="Ribeiro J.M."/>
            <person name="Scarpassa V."/>
            <person name="Calvo E."/>
        </authorList>
    </citation>
    <scope>NUCLEOTIDE SEQUENCE</scope>
    <source>
        <tissue evidence="2">Salivary glands</tissue>
    </source>
</reference>
<protein>
    <submittedName>
        <fullName evidence="2">Putative secreted peptide</fullName>
    </submittedName>
</protein>
<organism evidence="2">
    <name type="scientific">Anopheles braziliensis</name>
    <dbReference type="NCBI Taxonomy" id="58242"/>
    <lineage>
        <taxon>Eukaryota</taxon>
        <taxon>Metazoa</taxon>
        <taxon>Ecdysozoa</taxon>
        <taxon>Arthropoda</taxon>
        <taxon>Hexapoda</taxon>
        <taxon>Insecta</taxon>
        <taxon>Pterygota</taxon>
        <taxon>Neoptera</taxon>
        <taxon>Endopterygota</taxon>
        <taxon>Diptera</taxon>
        <taxon>Nematocera</taxon>
        <taxon>Culicoidea</taxon>
        <taxon>Culicidae</taxon>
        <taxon>Anophelinae</taxon>
        <taxon>Anopheles</taxon>
    </lineage>
</organism>
<proteinExistence type="predicted"/>
<feature type="chain" id="PRO_5014766312" evidence="1">
    <location>
        <begin position="27"/>
        <end position="195"/>
    </location>
</feature>
<dbReference type="AlphaFoldDB" id="A0A2M3ZMV3"/>
<name>A0A2M3ZMV3_9DIPT</name>
<sequence length="195" mass="21434">MCGLLCTFTQMRTFLLGLNLVGGLSGEQRLDVRFAVSAQDAAAGDVLAAGGGRGGGHLDRSLALARVRREVGFVEEARKQHEVAEVHRDRQLDVHLGDVARVLAGRLQEPVGPDVDRTADDHLGQLECRDQHGDRARWLEVEGTQRVVRVHDRVDAVVHHDEPPGGSGVLGVREPRVHQHRDVVVPVQKDERLFP</sequence>
<evidence type="ECO:0000313" key="2">
    <source>
        <dbReference type="EMBL" id="MBW29790.1"/>
    </source>
</evidence>
<keyword evidence="1" id="KW-0732">Signal</keyword>
<dbReference type="EMBL" id="GGFM01009039">
    <property type="protein sequence ID" value="MBW29790.1"/>
    <property type="molecule type" value="Transcribed_RNA"/>
</dbReference>
<feature type="signal peptide" evidence="1">
    <location>
        <begin position="1"/>
        <end position="26"/>
    </location>
</feature>